<proteinExistence type="predicted"/>
<dbReference type="RefSeq" id="WP_105959534.1">
    <property type="nucleotide sequence ID" value="NZ_PVNS01000010.1"/>
</dbReference>
<gene>
    <name evidence="1" type="ORF">C6I21_11020</name>
</gene>
<name>A0A2P6MFC1_ALKUR</name>
<protein>
    <recommendedName>
        <fullName evidence="3">YhzD-like protein</fullName>
    </recommendedName>
</protein>
<dbReference type="Proteomes" id="UP000243650">
    <property type="component" value="Unassembled WGS sequence"/>
</dbReference>
<dbReference type="InterPro" id="IPR025544">
    <property type="entry name" value="YhzD"/>
</dbReference>
<dbReference type="AlphaFoldDB" id="A0A2P6MFC1"/>
<accession>A0A2P6MFC1</accession>
<sequence>MPMYYVTAYSKAGETLLNETLEAADDQEAAQKGEQRLKDEGLENLPSRVVRSSAGMVHFHP</sequence>
<reference evidence="1 2" key="1">
    <citation type="submission" date="2018-03" db="EMBL/GenBank/DDBJ databases">
        <title>Bacillus urumqiensis sp. nov., a moderately haloalkaliphilic bacterium isolated from a salt lake.</title>
        <authorList>
            <person name="Zhao B."/>
            <person name="Liao Z."/>
        </authorList>
    </citation>
    <scope>NUCLEOTIDE SEQUENCE [LARGE SCALE GENOMIC DNA]</scope>
    <source>
        <strain evidence="1 2">BZ-SZ-XJ18</strain>
    </source>
</reference>
<organism evidence="1 2">
    <name type="scientific">Alkalicoccus urumqiensis</name>
    <name type="common">Bacillus urumqiensis</name>
    <dbReference type="NCBI Taxonomy" id="1548213"/>
    <lineage>
        <taxon>Bacteria</taxon>
        <taxon>Bacillati</taxon>
        <taxon>Bacillota</taxon>
        <taxon>Bacilli</taxon>
        <taxon>Bacillales</taxon>
        <taxon>Bacillaceae</taxon>
        <taxon>Alkalicoccus</taxon>
    </lineage>
</organism>
<evidence type="ECO:0000313" key="1">
    <source>
        <dbReference type="EMBL" id="PRO64976.1"/>
    </source>
</evidence>
<dbReference type="Pfam" id="PF14120">
    <property type="entry name" value="YhzD"/>
    <property type="match status" value="1"/>
</dbReference>
<dbReference type="EMBL" id="PVNS01000010">
    <property type="protein sequence ID" value="PRO64976.1"/>
    <property type="molecule type" value="Genomic_DNA"/>
</dbReference>
<evidence type="ECO:0008006" key="3">
    <source>
        <dbReference type="Google" id="ProtNLM"/>
    </source>
</evidence>
<dbReference type="OrthoDB" id="2355652at2"/>
<comment type="caution">
    <text evidence="1">The sequence shown here is derived from an EMBL/GenBank/DDBJ whole genome shotgun (WGS) entry which is preliminary data.</text>
</comment>
<evidence type="ECO:0000313" key="2">
    <source>
        <dbReference type="Proteomes" id="UP000243650"/>
    </source>
</evidence>
<keyword evidence="2" id="KW-1185">Reference proteome</keyword>